<comment type="caution">
    <text evidence="1">The sequence shown here is derived from an EMBL/GenBank/DDBJ whole genome shotgun (WGS) entry which is preliminary data.</text>
</comment>
<name>A0ACB6QVM3_9PLEO</name>
<dbReference type="EMBL" id="MU003506">
    <property type="protein sequence ID" value="KAF2470925.1"/>
    <property type="molecule type" value="Genomic_DNA"/>
</dbReference>
<keyword evidence="2" id="KW-1185">Reference proteome</keyword>
<dbReference type="Proteomes" id="UP000799755">
    <property type="component" value="Unassembled WGS sequence"/>
</dbReference>
<protein>
    <submittedName>
        <fullName evidence="1">FabD/lysophospholipase-like protein</fullName>
    </submittedName>
</protein>
<evidence type="ECO:0000313" key="2">
    <source>
        <dbReference type="Proteomes" id="UP000799755"/>
    </source>
</evidence>
<organism evidence="1 2">
    <name type="scientific">Lindgomyces ingoldianus</name>
    <dbReference type="NCBI Taxonomy" id="673940"/>
    <lineage>
        <taxon>Eukaryota</taxon>
        <taxon>Fungi</taxon>
        <taxon>Dikarya</taxon>
        <taxon>Ascomycota</taxon>
        <taxon>Pezizomycotina</taxon>
        <taxon>Dothideomycetes</taxon>
        <taxon>Pleosporomycetidae</taxon>
        <taxon>Pleosporales</taxon>
        <taxon>Lindgomycetaceae</taxon>
        <taxon>Lindgomyces</taxon>
    </lineage>
</organism>
<evidence type="ECO:0000313" key="1">
    <source>
        <dbReference type="EMBL" id="KAF2470925.1"/>
    </source>
</evidence>
<reference evidence="1" key="1">
    <citation type="journal article" date="2020" name="Stud. Mycol.">
        <title>101 Dothideomycetes genomes: a test case for predicting lifestyles and emergence of pathogens.</title>
        <authorList>
            <person name="Haridas S."/>
            <person name="Albert R."/>
            <person name="Binder M."/>
            <person name="Bloem J."/>
            <person name="Labutti K."/>
            <person name="Salamov A."/>
            <person name="Andreopoulos B."/>
            <person name="Baker S."/>
            <person name="Barry K."/>
            <person name="Bills G."/>
            <person name="Bluhm B."/>
            <person name="Cannon C."/>
            <person name="Castanera R."/>
            <person name="Culley D."/>
            <person name="Daum C."/>
            <person name="Ezra D."/>
            <person name="Gonzalez J."/>
            <person name="Henrissat B."/>
            <person name="Kuo A."/>
            <person name="Liang C."/>
            <person name="Lipzen A."/>
            <person name="Lutzoni F."/>
            <person name="Magnuson J."/>
            <person name="Mondo S."/>
            <person name="Nolan M."/>
            <person name="Ohm R."/>
            <person name="Pangilinan J."/>
            <person name="Park H.-J."/>
            <person name="Ramirez L."/>
            <person name="Alfaro M."/>
            <person name="Sun H."/>
            <person name="Tritt A."/>
            <person name="Yoshinaga Y."/>
            <person name="Zwiers L.-H."/>
            <person name="Turgeon B."/>
            <person name="Goodwin S."/>
            <person name="Spatafora J."/>
            <person name="Crous P."/>
            <person name="Grigoriev I."/>
        </authorList>
    </citation>
    <scope>NUCLEOTIDE SEQUENCE</scope>
    <source>
        <strain evidence="1">ATCC 200398</strain>
    </source>
</reference>
<sequence>MERALTYTLATEQGGESDPVFTTGLCLLSIDGGGVRGLSTLYILKGLMDRLNQTRRASSLARMKPYEVFDLIGGTGTGWLIAIMLGQLQMDIDECISAYNKLMKVVFVCSVAKEITGVTRLRSYTLPDERNIPTTTCEAALATANNPVDETGDLKPLVKCFVSIGTGNPGKKVIEDNMLKFLSKTLVRIATETDVERKFVARWAKHFDKKCYFRFNVEQGLQETQKFRVRDCTQNLKQKQSGYIEYFAKQTNRYSQADMSVLFTKDQPQKLAIAGLGGVGKTQVALELAYRTRERYSECSIFWLLATNPDRLYQAYLDADVEQLVQHYLSKGGSGRWLVIFDNADDMDLWLPRSENSCSLMDCLPRSHQGCIIFTTRNRKIAVTFAQSNVIEISEMDDKAAMQLLSESLINQNLLNYRQDALKLLEQLTFLPFAILQAAAYINKNGTYVVDLLSDDFEDEGRYKEVKNPVATTWLYLSFISCVDPKDVPQSLLPLAKFRKEMVDSIGTLTGYGFVTRRADGELDLHQLVHLATRNKLRGSGQLAAVSARVVGQLEEVSPTNDHSNRKTWRTYLPHAQYLFQSGVLPRSSGDRLGLLEKVGLSWGEPSRHADQHGKPSVDVLELGAMERG</sequence>
<accession>A0ACB6QVM3</accession>
<gene>
    <name evidence="1" type="ORF">BDR25DRAFT_368595</name>
</gene>
<proteinExistence type="predicted"/>